<dbReference type="GO" id="GO:0005524">
    <property type="term" value="F:ATP binding"/>
    <property type="evidence" value="ECO:0007669"/>
    <property type="project" value="UniProtKB-KW"/>
</dbReference>
<dbReference type="PRINTS" id="PR01590">
    <property type="entry name" value="HTHFIS"/>
</dbReference>
<dbReference type="Pfam" id="PF02954">
    <property type="entry name" value="HTH_8"/>
    <property type="match status" value="1"/>
</dbReference>
<dbReference type="InterPro" id="IPR011006">
    <property type="entry name" value="CheY-like_superfamily"/>
</dbReference>
<evidence type="ECO:0000256" key="6">
    <source>
        <dbReference type="ARBA" id="ARBA00023012"/>
    </source>
</evidence>
<dbReference type="InterPro" id="IPR025662">
    <property type="entry name" value="Sigma_54_int_dom_ATP-bd_1"/>
</dbReference>
<dbReference type="RefSeq" id="WP_072907653.1">
    <property type="nucleotide sequence ID" value="NZ_FQZT01000004.1"/>
</dbReference>
<evidence type="ECO:0000256" key="10">
    <source>
        <dbReference type="ARBA" id="ARBA00023163"/>
    </source>
</evidence>
<gene>
    <name evidence="14" type="ORF">SAMN02745165_01624</name>
</gene>
<dbReference type="InterPro" id="IPR009057">
    <property type="entry name" value="Homeodomain-like_sf"/>
</dbReference>
<dbReference type="Gene3D" id="3.40.50.300">
    <property type="entry name" value="P-loop containing nucleotide triphosphate hydrolases"/>
    <property type="match status" value="1"/>
</dbReference>
<evidence type="ECO:0000256" key="11">
    <source>
        <dbReference type="PROSITE-ProRule" id="PRU00169"/>
    </source>
</evidence>
<dbReference type="AlphaFoldDB" id="A0A1M6GPU3"/>
<dbReference type="SUPFAM" id="SSF52540">
    <property type="entry name" value="P-loop containing nucleoside triphosphate hydrolases"/>
    <property type="match status" value="1"/>
</dbReference>
<keyword evidence="8" id="KW-0238">DNA-binding</keyword>
<dbReference type="InterPro" id="IPR001789">
    <property type="entry name" value="Sig_transdc_resp-reg_receiver"/>
</dbReference>
<evidence type="ECO:0000313" key="14">
    <source>
        <dbReference type="EMBL" id="SHJ11912.1"/>
    </source>
</evidence>
<dbReference type="GO" id="GO:0043565">
    <property type="term" value="F:sequence-specific DNA binding"/>
    <property type="evidence" value="ECO:0007669"/>
    <property type="project" value="InterPro"/>
</dbReference>
<dbReference type="SUPFAM" id="SSF46689">
    <property type="entry name" value="Homeodomain-like"/>
    <property type="match status" value="1"/>
</dbReference>
<dbReference type="PROSITE" id="PS50110">
    <property type="entry name" value="RESPONSE_REGULATORY"/>
    <property type="match status" value="1"/>
</dbReference>
<keyword evidence="5" id="KW-0067">ATP-binding</keyword>
<feature type="domain" description="Sigma-54 factor interaction" evidence="12">
    <location>
        <begin position="144"/>
        <end position="374"/>
    </location>
</feature>
<dbReference type="SMART" id="SM00382">
    <property type="entry name" value="AAA"/>
    <property type="match status" value="1"/>
</dbReference>
<evidence type="ECO:0000256" key="9">
    <source>
        <dbReference type="ARBA" id="ARBA00023159"/>
    </source>
</evidence>
<keyword evidence="2" id="KW-0963">Cytoplasm</keyword>
<feature type="modified residue" description="4-aspartylphosphate" evidence="11">
    <location>
        <position position="54"/>
    </location>
</feature>
<sequence>MRKNKILVVDDEHLIRWSLDQNLKKQGYDVVTAGSGEEAMRLVQEESPDLMLLDVQLPGMNGMEVLEKVKETEEDIIVIMVTALGVLETAVKAMRLGAYDYINKPFNLDELAIVIKKALETQELKREVAQLRSTQPTKFSINKIIGESDEQKHVISMIQKIALSDAGTVLIQGESGTGKELVAKAIHYESSRADKPFMAINCAAVPETLLESELMGHEKGAFTDAKSQKKGLFEMANGGTVFLDEIGDMPQGIQAKLLRVLEDRAFRRVGGTKDIHVDVRIISATNKDLLAAIKEKSFRNDLYYRLQVIPIFLSPLRERRKDILLLAHHFIDLFNKEFGKSVQDISEDAERFLLEYEWPGNVRELRNVIERAIILENERIMRLEHLPRELVSQTESPESGKMNFNLPPEGIDIEDVERELIRQALEMAEGNQSKAAKKLNLGIDAFRYRMKKFKFL</sequence>
<dbReference type="InterPro" id="IPR027417">
    <property type="entry name" value="P-loop_NTPase"/>
</dbReference>
<dbReference type="InterPro" id="IPR025944">
    <property type="entry name" value="Sigma_54_int_dom_CS"/>
</dbReference>
<dbReference type="PANTHER" id="PTHR32071:SF113">
    <property type="entry name" value="ALGINATE BIOSYNTHESIS TRANSCRIPTIONAL REGULATORY PROTEIN ALGB"/>
    <property type="match status" value="1"/>
</dbReference>
<dbReference type="PROSITE" id="PS00676">
    <property type="entry name" value="SIGMA54_INTERACT_2"/>
    <property type="match status" value="1"/>
</dbReference>
<dbReference type="GO" id="GO:0006355">
    <property type="term" value="P:regulation of DNA-templated transcription"/>
    <property type="evidence" value="ECO:0007669"/>
    <property type="project" value="InterPro"/>
</dbReference>
<dbReference type="FunFam" id="1.10.8.60:FF:000014">
    <property type="entry name" value="DNA-binding transcriptional regulator NtrC"/>
    <property type="match status" value="1"/>
</dbReference>
<dbReference type="PROSITE" id="PS00688">
    <property type="entry name" value="SIGMA54_INTERACT_3"/>
    <property type="match status" value="1"/>
</dbReference>
<dbReference type="SUPFAM" id="SSF52172">
    <property type="entry name" value="CheY-like"/>
    <property type="match status" value="1"/>
</dbReference>
<evidence type="ECO:0000256" key="8">
    <source>
        <dbReference type="ARBA" id="ARBA00023125"/>
    </source>
</evidence>
<keyword evidence="7" id="KW-0805">Transcription regulation</keyword>
<keyword evidence="6" id="KW-0902">Two-component regulatory system</keyword>
<keyword evidence="3 11" id="KW-0597">Phosphoprotein</keyword>
<keyword evidence="10" id="KW-0804">Transcription</keyword>
<dbReference type="FunFam" id="3.40.50.2300:FF:000018">
    <property type="entry name" value="DNA-binding transcriptional regulator NtrC"/>
    <property type="match status" value="1"/>
</dbReference>
<keyword evidence="4" id="KW-0547">Nucleotide-binding</keyword>
<dbReference type="Gene3D" id="1.10.8.60">
    <property type="match status" value="1"/>
</dbReference>
<dbReference type="STRING" id="1122189.SAMN02745165_01624"/>
<protein>
    <submittedName>
        <fullName evidence="14">Two component, sigma54 specific, transcriptional regulator, Fis family</fullName>
    </submittedName>
</protein>
<evidence type="ECO:0000256" key="1">
    <source>
        <dbReference type="ARBA" id="ARBA00004496"/>
    </source>
</evidence>
<dbReference type="FunFam" id="3.40.50.300:FF:000006">
    <property type="entry name" value="DNA-binding transcriptional regulator NtrC"/>
    <property type="match status" value="1"/>
</dbReference>
<dbReference type="OrthoDB" id="9814761at2"/>
<name>A0A1M6GPU3_MALRU</name>
<feature type="domain" description="Response regulatory" evidence="13">
    <location>
        <begin position="5"/>
        <end position="119"/>
    </location>
</feature>
<dbReference type="InterPro" id="IPR003593">
    <property type="entry name" value="AAA+_ATPase"/>
</dbReference>
<dbReference type="PANTHER" id="PTHR32071">
    <property type="entry name" value="TRANSCRIPTIONAL REGULATORY PROTEIN"/>
    <property type="match status" value="1"/>
</dbReference>
<evidence type="ECO:0000259" key="12">
    <source>
        <dbReference type="PROSITE" id="PS50045"/>
    </source>
</evidence>
<organism evidence="14 15">
    <name type="scientific">Malonomonas rubra DSM 5091</name>
    <dbReference type="NCBI Taxonomy" id="1122189"/>
    <lineage>
        <taxon>Bacteria</taxon>
        <taxon>Pseudomonadati</taxon>
        <taxon>Thermodesulfobacteriota</taxon>
        <taxon>Desulfuromonadia</taxon>
        <taxon>Desulfuromonadales</taxon>
        <taxon>Geopsychrobacteraceae</taxon>
        <taxon>Malonomonas</taxon>
    </lineage>
</organism>
<dbReference type="GO" id="GO:0005737">
    <property type="term" value="C:cytoplasm"/>
    <property type="evidence" value="ECO:0007669"/>
    <property type="project" value="UniProtKB-SubCell"/>
</dbReference>
<dbReference type="InterPro" id="IPR002078">
    <property type="entry name" value="Sigma_54_int"/>
</dbReference>
<accession>A0A1M6GPU3</accession>
<evidence type="ECO:0000256" key="5">
    <source>
        <dbReference type="ARBA" id="ARBA00022840"/>
    </source>
</evidence>
<dbReference type="InterPro" id="IPR002197">
    <property type="entry name" value="HTH_Fis"/>
</dbReference>
<dbReference type="EMBL" id="FQZT01000004">
    <property type="protein sequence ID" value="SHJ11912.1"/>
    <property type="molecule type" value="Genomic_DNA"/>
</dbReference>
<dbReference type="CDD" id="cd00009">
    <property type="entry name" value="AAA"/>
    <property type="match status" value="1"/>
</dbReference>
<dbReference type="Proteomes" id="UP000184171">
    <property type="component" value="Unassembled WGS sequence"/>
</dbReference>
<dbReference type="SMART" id="SM00448">
    <property type="entry name" value="REC"/>
    <property type="match status" value="1"/>
</dbReference>
<dbReference type="Pfam" id="PF00158">
    <property type="entry name" value="Sigma54_activat"/>
    <property type="match status" value="1"/>
</dbReference>
<proteinExistence type="predicted"/>
<evidence type="ECO:0000256" key="7">
    <source>
        <dbReference type="ARBA" id="ARBA00023015"/>
    </source>
</evidence>
<comment type="subcellular location">
    <subcellularLocation>
        <location evidence="1">Cytoplasm</location>
    </subcellularLocation>
</comment>
<dbReference type="Gene3D" id="3.40.50.2300">
    <property type="match status" value="1"/>
</dbReference>
<dbReference type="InterPro" id="IPR025943">
    <property type="entry name" value="Sigma_54_int_dom_ATP-bd_2"/>
</dbReference>
<evidence type="ECO:0000256" key="4">
    <source>
        <dbReference type="ARBA" id="ARBA00022741"/>
    </source>
</evidence>
<reference evidence="14 15" key="1">
    <citation type="submission" date="2016-11" db="EMBL/GenBank/DDBJ databases">
        <authorList>
            <person name="Jaros S."/>
            <person name="Januszkiewicz K."/>
            <person name="Wedrychowicz H."/>
        </authorList>
    </citation>
    <scope>NUCLEOTIDE SEQUENCE [LARGE SCALE GENOMIC DNA]</scope>
    <source>
        <strain evidence="14 15">DSM 5091</strain>
    </source>
</reference>
<keyword evidence="15" id="KW-1185">Reference proteome</keyword>
<dbReference type="GO" id="GO:0000160">
    <property type="term" value="P:phosphorelay signal transduction system"/>
    <property type="evidence" value="ECO:0007669"/>
    <property type="project" value="UniProtKB-KW"/>
</dbReference>
<dbReference type="Gene3D" id="1.10.10.60">
    <property type="entry name" value="Homeodomain-like"/>
    <property type="match status" value="1"/>
</dbReference>
<dbReference type="PROSITE" id="PS50045">
    <property type="entry name" value="SIGMA54_INTERACT_4"/>
    <property type="match status" value="1"/>
</dbReference>
<dbReference type="InterPro" id="IPR058031">
    <property type="entry name" value="AAA_lid_NorR"/>
</dbReference>
<evidence type="ECO:0000256" key="3">
    <source>
        <dbReference type="ARBA" id="ARBA00022553"/>
    </source>
</evidence>
<dbReference type="PROSITE" id="PS00675">
    <property type="entry name" value="SIGMA54_INTERACT_1"/>
    <property type="match status" value="1"/>
</dbReference>
<keyword evidence="9" id="KW-0010">Activator</keyword>
<evidence type="ECO:0000256" key="2">
    <source>
        <dbReference type="ARBA" id="ARBA00022490"/>
    </source>
</evidence>
<evidence type="ECO:0000313" key="15">
    <source>
        <dbReference type="Proteomes" id="UP000184171"/>
    </source>
</evidence>
<dbReference type="Pfam" id="PF25601">
    <property type="entry name" value="AAA_lid_14"/>
    <property type="match status" value="1"/>
</dbReference>
<dbReference type="Pfam" id="PF00072">
    <property type="entry name" value="Response_reg"/>
    <property type="match status" value="1"/>
</dbReference>
<evidence type="ECO:0000259" key="13">
    <source>
        <dbReference type="PROSITE" id="PS50110"/>
    </source>
</evidence>